<dbReference type="AlphaFoldDB" id="A0A4Y2NQE9"/>
<protein>
    <submittedName>
        <fullName evidence="1">Uncharacterized protein</fullName>
    </submittedName>
</protein>
<dbReference type="Proteomes" id="UP000499080">
    <property type="component" value="Unassembled WGS sequence"/>
</dbReference>
<keyword evidence="2" id="KW-1185">Reference proteome</keyword>
<evidence type="ECO:0000313" key="1">
    <source>
        <dbReference type="EMBL" id="GBN41164.1"/>
    </source>
</evidence>
<reference evidence="1 2" key="1">
    <citation type="journal article" date="2019" name="Sci. Rep.">
        <title>Orb-weaving spider Araneus ventricosus genome elucidates the spidroin gene catalogue.</title>
        <authorList>
            <person name="Kono N."/>
            <person name="Nakamura H."/>
            <person name="Ohtoshi R."/>
            <person name="Moran D.A.P."/>
            <person name="Shinohara A."/>
            <person name="Yoshida Y."/>
            <person name="Fujiwara M."/>
            <person name="Mori M."/>
            <person name="Tomita M."/>
            <person name="Arakawa K."/>
        </authorList>
    </citation>
    <scope>NUCLEOTIDE SEQUENCE [LARGE SCALE GENOMIC DNA]</scope>
</reference>
<accession>A0A4Y2NQE9</accession>
<dbReference type="EMBL" id="BGPR01129058">
    <property type="protein sequence ID" value="GBN41164.1"/>
    <property type="molecule type" value="Genomic_DNA"/>
</dbReference>
<organism evidence="1 2">
    <name type="scientific">Araneus ventricosus</name>
    <name type="common">Orbweaver spider</name>
    <name type="synonym">Epeira ventricosa</name>
    <dbReference type="NCBI Taxonomy" id="182803"/>
    <lineage>
        <taxon>Eukaryota</taxon>
        <taxon>Metazoa</taxon>
        <taxon>Ecdysozoa</taxon>
        <taxon>Arthropoda</taxon>
        <taxon>Chelicerata</taxon>
        <taxon>Arachnida</taxon>
        <taxon>Araneae</taxon>
        <taxon>Araneomorphae</taxon>
        <taxon>Entelegynae</taxon>
        <taxon>Araneoidea</taxon>
        <taxon>Araneidae</taxon>
        <taxon>Araneus</taxon>
    </lineage>
</organism>
<gene>
    <name evidence="1" type="ORF">AVEN_46058_1</name>
</gene>
<proteinExistence type="predicted"/>
<evidence type="ECO:0000313" key="2">
    <source>
        <dbReference type="Proteomes" id="UP000499080"/>
    </source>
</evidence>
<sequence length="124" mass="14051">MSNKLPVASKPKVGTTRGLKGSKTNLKIPSCILFEQQIWRDSLKYLLSTNKARIALATAKFRSPFTYVTSRSMAVCFKTEQVRQDYTDRQTAVNPFDGFGPKFYTDLHLTTKLRQILSLLVGLF</sequence>
<comment type="caution">
    <text evidence="1">The sequence shown here is derived from an EMBL/GenBank/DDBJ whole genome shotgun (WGS) entry which is preliminary data.</text>
</comment>
<name>A0A4Y2NQE9_ARAVE</name>